<dbReference type="InterPro" id="IPR015424">
    <property type="entry name" value="PyrdxlP-dep_Trfase"/>
</dbReference>
<evidence type="ECO:0000313" key="9">
    <source>
        <dbReference type="Proteomes" id="UP000028602"/>
    </source>
</evidence>
<dbReference type="SUPFAM" id="SSF53383">
    <property type="entry name" value="PLP-dependent transferases"/>
    <property type="match status" value="1"/>
</dbReference>
<comment type="catalytic activity">
    <reaction evidence="6">
        <text>(sulfur carrier)-H + L-cysteine = (sulfur carrier)-SH + L-alanine</text>
        <dbReference type="Rhea" id="RHEA:43892"/>
        <dbReference type="Rhea" id="RHEA-COMP:14737"/>
        <dbReference type="Rhea" id="RHEA-COMP:14739"/>
        <dbReference type="ChEBI" id="CHEBI:29917"/>
        <dbReference type="ChEBI" id="CHEBI:35235"/>
        <dbReference type="ChEBI" id="CHEBI:57972"/>
        <dbReference type="ChEBI" id="CHEBI:64428"/>
        <dbReference type="EC" id="2.8.1.7"/>
    </reaction>
</comment>
<dbReference type="NCBIfam" id="TIGR03392">
    <property type="entry name" value="FeS_syn_CsdA"/>
    <property type="match status" value="1"/>
</dbReference>
<evidence type="ECO:0000256" key="6">
    <source>
        <dbReference type="ARBA" id="ARBA00050776"/>
    </source>
</evidence>
<evidence type="ECO:0000256" key="1">
    <source>
        <dbReference type="ARBA" id="ARBA00001933"/>
    </source>
</evidence>
<keyword evidence="5" id="KW-0663">Pyridoxal phosphate</keyword>
<dbReference type="GO" id="GO:0016226">
    <property type="term" value="P:iron-sulfur cluster assembly"/>
    <property type="evidence" value="ECO:0007669"/>
    <property type="project" value="InterPro"/>
</dbReference>
<evidence type="ECO:0000313" key="8">
    <source>
        <dbReference type="EMBL" id="KFD17544.1"/>
    </source>
</evidence>
<dbReference type="PANTHER" id="PTHR43586">
    <property type="entry name" value="CYSTEINE DESULFURASE"/>
    <property type="match status" value="1"/>
</dbReference>
<comment type="caution">
    <text evidence="8">The sequence shown here is derived from an EMBL/GenBank/DDBJ whole genome shotgun (WGS) entry which is preliminary data.</text>
</comment>
<dbReference type="EMBL" id="JMPR01000047">
    <property type="protein sequence ID" value="KFD17544.1"/>
    <property type="molecule type" value="Genomic_DNA"/>
</dbReference>
<dbReference type="Proteomes" id="UP000028602">
    <property type="component" value="Unassembled WGS sequence"/>
</dbReference>
<evidence type="ECO:0000256" key="5">
    <source>
        <dbReference type="ARBA" id="ARBA00022898"/>
    </source>
</evidence>
<dbReference type="InterPro" id="IPR022471">
    <property type="entry name" value="Cys_desulphurase_CdsA"/>
</dbReference>
<dbReference type="Pfam" id="PF00266">
    <property type="entry name" value="Aminotran_5"/>
    <property type="match status" value="1"/>
</dbReference>
<dbReference type="PANTHER" id="PTHR43586:SF8">
    <property type="entry name" value="CYSTEINE DESULFURASE 1, CHLOROPLASTIC"/>
    <property type="match status" value="1"/>
</dbReference>
<dbReference type="OrthoDB" id="9808002at2"/>
<dbReference type="InterPro" id="IPR010970">
    <property type="entry name" value="Cys_dSase_SufS"/>
</dbReference>
<protein>
    <recommendedName>
        <fullName evidence="3">cysteine desulfurase</fullName>
        <ecNumber evidence="3">2.8.1.7</ecNumber>
    </recommendedName>
</protein>
<dbReference type="AlphaFoldDB" id="A0A085JAP8"/>
<dbReference type="RefSeq" id="WP_029989871.1">
    <property type="nucleotide sequence ID" value="NZ_ATMJ01000013.1"/>
</dbReference>
<evidence type="ECO:0000256" key="3">
    <source>
        <dbReference type="ARBA" id="ARBA00012239"/>
    </source>
</evidence>
<gene>
    <name evidence="8" type="primary">csdA</name>
    <name evidence="8" type="ORF">GTPT_3149</name>
</gene>
<organism evidence="8 9">
    <name type="scientific">Tatumella ptyseos ATCC 33301</name>
    <dbReference type="NCBI Taxonomy" id="1005995"/>
    <lineage>
        <taxon>Bacteria</taxon>
        <taxon>Pseudomonadati</taxon>
        <taxon>Pseudomonadota</taxon>
        <taxon>Gammaproteobacteria</taxon>
        <taxon>Enterobacterales</taxon>
        <taxon>Erwiniaceae</taxon>
        <taxon>Tatumella</taxon>
    </lineage>
</organism>
<dbReference type="InterPro" id="IPR000192">
    <property type="entry name" value="Aminotrans_V_dom"/>
</dbReference>
<feature type="domain" description="Aminotransferase class V" evidence="7">
    <location>
        <begin position="21"/>
        <end position="387"/>
    </location>
</feature>
<dbReference type="GO" id="GO:0006534">
    <property type="term" value="P:cysteine metabolic process"/>
    <property type="evidence" value="ECO:0007669"/>
    <property type="project" value="InterPro"/>
</dbReference>
<dbReference type="InterPro" id="IPR015421">
    <property type="entry name" value="PyrdxlP-dep_Trfase_major"/>
</dbReference>
<dbReference type="NCBIfam" id="NF008126">
    <property type="entry name" value="PRK10874.1"/>
    <property type="match status" value="1"/>
</dbReference>
<evidence type="ECO:0000256" key="2">
    <source>
        <dbReference type="ARBA" id="ARBA00010447"/>
    </source>
</evidence>
<dbReference type="Gene3D" id="3.90.1150.10">
    <property type="entry name" value="Aspartate Aminotransferase, domain 1"/>
    <property type="match status" value="1"/>
</dbReference>
<proteinExistence type="inferred from homology"/>
<reference evidence="8 9" key="1">
    <citation type="submission" date="2014-05" db="EMBL/GenBank/DDBJ databases">
        <title>ATOL: Assembling a taxonomically balanced genome-scale reconstruction of the evolutionary history of the Enterobacteriaceae.</title>
        <authorList>
            <person name="Plunkett G.III."/>
            <person name="Neeno-Eckwall E.C."/>
            <person name="Glasner J.D."/>
            <person name="Perna N.T."/>
        </authorList>
    </citation>
    <scope>NUCLEOTIDE SEQUENCE [LARGE SCALE GENOMIC DNA]</scope>
    <source>
        <strain evidence="8 9">ATCC 33301</strain>
    </source>
</reference>
<accession>A0A085JAP8</accession>
<dbReference type="InterPro" id="IPR015422">
    <property type="entry name" value="PyrdxlP-dep_Trfase_small"/>
</dbReference>
<evidence type="ECO:0000259" key="7">
    <source>
        <dbReference type="Pfam" id="PF00266"/>
    </source>
</evidence>
<comment type="cofactor">
    <cofactor evidence="1">
        <name>pyridoxal 5'-phosphate</name>
        <dbReference type="ChEBI" id="CHEBI:597326"/>
    </cofactor>
</comment>
<keyword evidence="4 8" id="KW-0808">Transferase</keyword>
<comment type="similarity">
    <text evidence="2">Belongs to the class-V pyridoxal-phosphate-dependent aminotransferase family. Csd subfamily.</text>
</comment>
<dbReference type="CDD" id="cd06453">
    <property type="entry name" value="SufS_like"/>
    <property type="match status" value="1"/>
</dbReference>
<dbReference type="eggNOG" id="COG0520">
    <property type="taxonomic scope" value="Bacteria"/>
</dbReference>
<sequence length="400" mass="42895">MNGFDAARFRQQFPALSGDDIYLDSAATALKPQAMIDASTACYRAAGTVHRSQHSQARKLTAAYEHTRQQVAELLNAQSASQIIWTRGTTESINLVAHSWLSHQLQAGDEILVSEMEHHANLIPWLMIAAEKGARVVKWPVTAEGLPRNDLLPQLLTGKTRLLAISQMSNVTGALPALSDIIATAHAAGVRVLVDGAQGIVHQPADVTALQADFYAFSGHKLYGPTGVGVLYASTECLAEMKPWMGGGKMVDQVSFDGFSAMAPPHGLEAGTPNIAGVCAFGATLDFLATVDHQAAALWSESLATDAEQQLAELPGFRSFRQHNAPLLSFSIGGIHPSDMVTLLAEQNIAIRAGQHCAQPLMKALDIQGCLRASFAPYNNQQDVDAFVRAVRMAHDLLSE</sequence>
<dbReference type="GO" id="GO:0031071">
    <property type="term" value="F:cysteine desulfurase activity"/>
    <property type="evidence" value="ECO:0007669"/>
    <property type="project" value="UniProtKB-EC"/>
</dbReference>
<dbReference type="GO" id="GO:0030170">
    <property type="term" value="F:pyridoxal phosphate binding"/>
    <property type="evidence" value="ECO:0007669"/>
    <property type="project" value="InterPro"/>
</dbReference>
<evidence type="ECO:0000256" key="4">
    <source>
        <dbReference type="ARBA" id="ARBA00022679"/>
    </source>
</evidence>
<keyword evidence="9" id="KW-1185">Reference proteome</keyword>
<dbReference type="Gene3D" id="3.40.640.10">
    <property type="entry name" value="Type I PLP-dependent aspartate aminotransferase-like (Major domain)"/>
    <property type="match status" value="1"/>
</dbReference>
<name>A0A085JAP8_9GAMM</name>
<dbReference type="EC" id="2.8.1.7" evidence="3"/>